<gene>
    <name evidence="2" type="ORF">Tco_1131983</name>
</gene>
<proteinExistence type="predicted"/>
<organism evidence="2 3">
    <name type="scientific">Tanacetum coccineum</name>
    <dbReference type="NCBI Taxonomy" id="301880"/>
    <lineage>
        <taxon>Eukaryota</taxon>
        <taxon>Viridiplantae</taxon>
        <taxon>Streptophyta</taxon>
        <taxon>Embryophyta</taxon>
        <taxon>Tracheophyta</taxon>
        <taxon>Spermatophyta</taxon>
        <taxon>Magnoliopsida</taxon>
        <taxon>eudicotyledons</taxon>
        <taxon>Gunneridae</taxon>
        <taxon>Pentapetalae</taxon>
        <taxon>asterids</taxon>
        <taxon>campanulids</taxon>
        <taxon>Asterales</taxon>
        <taxon>Asteraceae</taxon>
        <taxon>Asteroideae</taxon>
        <taxon>Anthemideae</taxon>
        <taxon>Anthemidinae</taxon>
        <taxon>Tanacetum</taxon>
    </lineage>
</organism>
<reference evidence="2" key="1">
    <citation type="journal article" date="2022" name="Int. J. Mol. Sci.">
        <title>Draft Genome of Tanacetum Coccineum: Genomic Comparison of Closely Related Tanacetum-Family Plants.</title>
        <authorList>
            <person name="Yamashiro T."/>
            <person name="Shiraishi A."/>
            <person name="Nakayama K."/>
            <person name="Satake H."/>
        </authorList>
    </citation>
    <scope>NUCLEOTIDE SEQUENCE</scope>
</reference>
<dbReference type="InterPro" id="IPR039537">
    <property type="entry name" value="Retrotran_Ty1/copia-like"/>
</dbReference>
<dbReference type="PANTHER" id="PTHR42648:SF18">
    <property type="entry name" value="RETROTRANSPOSON, UNCLASSIFIED-LIKE PROTEIN"/>
    <property type="match status" value="1"/>
</dbReference>
<comment type="caution">
    <text evidence="2">The sequence shown here is derived from an EMBL/GenBank/DDBJ whole genome shotgun (WGS) entry which is preliminary data.</text>
</comment>
<keyword evidence="3" id="KW-1185">Reference proteome</keyword>
<reference evidence="2" key="2">
    <citation type="submission" date="2022-01" db="EMBL/GenBank/DDBJ databases">
        <authorList>
            <person name="Yamashiro T."/>
            <person name="Shiraishi A."/>
            <person name="Satake H."/>
            <person name="Nakayama K."/>
        </authorList>
    </citation>
    <scope>NUCLEOTIDE SEQUENCE</scope>
</reference>
<protein>
    <submittedName>
        <fullName evidence="2">Retrovirus-related pol polyprotein from transposon TNT 1-94</fullName>
    </submittedName>
</protein>
<dbReference type="Proteomes" id="UP001151760">
    <property type="component" value="Unassembled WGS sequence"/>
</dbReference>
<evidence type="ECO:0000259" key="1">
    <source>
        <dbReference type="Pfam" id="PF25597"/>
    </source>
</evidence>
<dbReference type="InterPro" id="IPR057670">
    <property type="entry name" value="SH3_retrovirus"/>
</dbReference>
<name>A0ABQ5JDF0_9ASTR</name>
<evidence type="ECO:0000313" key="2">
    <source>
        <dbReference type="EMBL" id="GJU09587.1"/>
    </source>
</evidence>
<dbReference type="Pfam" id="PF25597">
    <property type="entry name" value="SH3_retrovirus"/>
    <property type="match status" value="1"/>
</dbReference>
<dbReference type="PANTHER" id="PTHR42648">
    <property type="entry name" value="TRANSPOSASE, PUTATIVE-RELATED"/>
    <property type="match status" value="1"/>
</dbReference>
<evidence type="ECO:0000313" key="3">
    <source>
        <dbReference type="Proteomes" id="UP001151760"/>
    </source>
</evidence>
<dbReference type="EMBL" id="BQNB010021741">
    <property type="protein sequence ID" value="GJU09587.1"/>
    <property type="molecule type" value="Genomic_DNA"/>
</dbReference>
<sequence>MLSAAKVPLYFWAEAIAKTCFTQNRSLVIPRHEKTPYHIINGRKPSVKFFYIFGSLCYIVRDGENLEKMKEKGDACIFVGYSTQSRAYRVYNKRTKVIVETIHVNFEELPQMALDHVSSDPVPQFQTTALEHDSLSPGPQSQENVPQAVETVTTSNELDLLFSPMFDELLNVHQLFEVFPL</sequence>
<feature type="domain" description="Retroviral polymerase SH3-like" evidence="1">
    <location>
        <begin position="55"/>
        <end position="109"/>
    </location>
</feature>
<accession>A0ABQ5JDF0</accession>